<sequence length="147" mass="17186">MNKDILRWQELINRPAAKDYENIMDIISNFKTLVNELLSIVEACNAEIVEADKAFGDLRHYCELSPSLTRSQKTQVCAHMKRYSKRRRAAKDLLRLLTPIWEFMQANKPFRGAMGTIANKTNNQLQQIKGQRVYTPRVLEELFNDRE</sequence>
<reference evidence="1" key="1">
    <citation type="journal article" date="2021" name="Proc. Natl. Acad. Sci. U.S.A.">
        <title>A Catalog of Tens of Thousands of Viruses from Human Metagenomes Reveals Hidden Associations with Chronic Diseases.</title>
        <authorList>
            <person name="Tisza M.J."/>
            <person name="Buck C.B."/>
        </authorList>
    </citation>
    <scope>NUCLEOTIDE SEQUENCE</scope>
    <source>
        <strain evidence="1">CtxpQ22</strain>
    </source>
</reference>
<protein>
    <submittedName>
        <fullName evidence="1">Uncharacterized protein</fullName>
    </submittedName>
</protein>
<proteinExistence type="predicted"/>
<evidence type="ECO:0000313" key="1">
    <source>
        <dbReference type="EMBL" id="DAD89463.1"/>
    </source>
</evidence>
<organism evidence="1">
    <name type="scientific">Myoviridae sp. ctxpQ22</name>
    <dbReference type="NCBI Taxonomy" id="2826715"/>
    <lineage>
        <taxon>Viruses</taxon>
        <taxon>Duplodnaviria</taxon>
        <taxon>Heunggongvirae</taxon>
        <taxon>Uroviricota</taxon>
        <taxon>Caudoviricetes</taxon>
    </lineage>
</organism>
<accession>A0A8S5N551</accession>
<name>A0A8S5N551_9CAUD</name>
<dbReference type="EMBL" id="BK015061">
    <property type="protein sequence ID" value="DAD89463.1"/>
    <property type="molecule type" value="Genomic_DNA"/>
</dbReference>